<accession>A0A433QF25</accession>
<feature type="compositionally biased region" description="Polar residues" evidence="1">
    <location>
        <begin position="170"/>
        <end position="183"/>
    </location>
</feature>
<feature type="compositionally biased region" description="Basic and acidic residues" evidence="1">
    <location>
        <begin position="132"/>
        <end position="144"/>
    </location>
</feature>
<dbReference type="EMBL" id="RBNJ01006688">
    <property type="protein sequence ID" value="RUS28397.1"/>
    <property type="molecule type" value="Genomic_DNA"/>
</dbReference>
<feature type="compositionally biased region" description="Polar residues" evidence="1">
    <location>
        <begin position="67"/>
        <end position="88"/>
    </location>
</feature>
<protein>
    <submittedName>
        <fullName evidence="2">Uncharacterized protein</fullName>
    </submittedName>
</protein>
<gene>
    <name evidence="2" type="ORF">BC938DRAFT_481937</name>
</gene>
<feature type="compositionally biased region" description="Low complexity" evidence="1">
    <location>
        <begin position="325"/>
        <end position="359"/>
    </location>
</feature>
<evidence type="ECO:0000313" key="2">
    <source>
        <dbReference type="EMBL" id="RUS28397.1"/>
    </source>
</evidence>
<proteinExistence type="predicted"/>
<keyword evidence="3" id="KW-1185">Reference proteome</keyword>
<feature type="compositionally biased region" description="Pro residues" evidence="1">
    <location>
        <begin position="26"/>
        <end position="36"/>
    </location>
</feature>
<evidence type="ECO:0000313" key="3">
    <source>
        <dbReference type="Proteomes" id="UP000274822"/>
    </source>
</evidence>
<organism evidence="2 3">
    <name type="scientific">Jimgerdemannia flammicorona</name>
    <dbReference type="NCBI Taxonomy" id="994334"/>
    <lineage>
        <taxon>Eukaryota</taxon>
        <taxon>Fungi</taxon>
        <taxon>Fungi incertae sedis</taxon>
        <taxon>Mucoromycota</taxon>
        <taxon>Mucoromycotina</taxon>
        <taxon>Endogonomycetes</taxon>
        <taxon>Endogonales</taxon>
        <taxon>Endogonaceae</taxon>
        <taxon>Jimgerdemannia</taxon>
    </lineage>
</organism>
<dbReference type="PROSITE" id="PS51257">
    <property type="entry name" value="PROKAR_LIPOPROTEIN"/>
    <property type="match status" value="1"/>
</dbReference>
<feature type="compositionally biased region" description="Polar residues" evidence="1">
    <location>
        <begin position="294"/>
        <end position="304"/>
    </location>
</feature>
<feature type="region of interest" description="Disordered" evidence="1">
    <location>
        <begin position="274"/>
        <end position="419"/>
    </location>
</feature>
<dbReference type="AlphaFoldDB" id="A0A433QF25"/>
<feature type="compositionally biased region" description="Basic and acidic residues" evidence="1">
    <location>
        <begin position="362"/>
        <end position="376"/>
    </location>
</feature>
<name>A0A433QF25_9FUNG</name>
<feature type="region of interest" description="Disordered" evidence="1">
    <location>
        <begin position="26"/>
        <end position="256"/>
    </location>
</feature>
<dbReference type="Proteomes" id="UP000274822">
    <property type="component" value="Unassembled WGS sequence"/>
</dbReference>
<feature type="compositionally biased region" description="Pro residues" evidence="1">
    <location>
        <begin position="51"/>
        <end position="60"/>
    </location>
</feature>
<reference evidence="2 3" key="1">
    <citation type="journal article" date="2018" name="New Phytol.">
        <title>Phylogenomics of Endogonaceae and evolution of mycorrhizas within Mucoromycota.</title>
        <authorList>
            <person name="Chang Y."/>
            <person name="Desiro A."/>
            <person name="Na H."/>
            <person name="Sandor L."/>
            <person name="Lipzen A."/>
            <person name="Clum A."/>
            <person name="Barry K."/>
            <person name="Grigoriev I.V."/>
            <person name="Martin F.M."/>
            <person name="Stajich J.E."/>
            <person name="Smith M.E."/>
            <person name="Bonito G."/>
            <person name="Spatafora J.W."/>
        </authorList>
    </citation>
    <scope>NUCLEOTIDE SEQUENCE [LARGE SCALE GENOMIC DNA]</scope>
    <source>
        <strain evidence="2 3">AD002</strain>
    </source>
</reference>
<comment type="caution">
    <text evidence="2">The sequence shown here is derived from an EMBL/GenBank/DDBJ whole genome shotgun (WGS) entry which is preliminary data.</text>
</comment>
<feature type="compositionally biased region" description="Low complexity" evidence="1">
    <location>
        <begin position="243"/>
        <end position="256"/>
    </location>
</feature>
<evidence type="ECO:0000256" key="1">
    <source>
        <dbReference type="SAM" id="MobiDB-lite"/>
    </source>
</evidence>
<feature type="compositionally biased region" description="Polar residues" evidence="1">
    <location>
        <begin position="220"/>
        <end position="242"/>
    </location>
</feature>
<sequence>MTVVSRAVRFGMIPCVATATSCTHPPPLSPAMPSPSLPISFPSRGRSRSPRPSPRVPSPAPDYFSPENASPNATPGQLTSPPNTSDNQPPTPSAPFLANVLSSSIAALKAPSRSERLDVNKPSARSSFDGSESEHQYVKLEPPKSPRRSTSSPSLASDMAAQLAEDSKRSSTPINDPVTSSLGLPNPKRNSRGRIHTVSGERPSNILTSLAAPLSHTDTDPLSQRRSFEGSQLSPTRATINISAPSPTTDVTPTSVLTASSASLTLEHLNSDINNLESETNGDPLRTPVAAPEQLSSNSIQTPLLSIPSAAAKPSTSGKRRHRTSSTSTNNSSTGESYTPPVTSSIPSTSPSASVTALSKLHRTDPDSLTSSKEKPSSGASMPVKPPPLARRSARDRRRPTSDDPLDSGVGAPDVLGKDNNSIASMCGMEIANAKRNAEFHNLFRSVPEEDRLIEGTFHAPCWRFVYRTMQPGSRTP</sequence>
<feature type="non-terminal residue" evidence="2">
    <location>
        <position position="477"/>
    </location>
</feature>